<feature type="compositionally biased region" description="Polar residues" evidence="1">
    <location>
        <begin position="21"/>
        <end position="34"/>
    </location>
</feature>
<name>A0AAU8II58_9BACL</name>
<accession>A0AAU8II58</accession>
<evidence type="ECO:0000256" key="1">
    <source>
        <dbReference type="SAM" id="MobiDB-lite"/>
    </source>
</evidence>
<evidence type="ECO:0000313" key="2">
    <source>
        <dbReference type="EMBL" id="XCJ17630.1"/>
    </source>
</evidence>
<proteinExistence type="predicted"/>
<reference evidence="2" key="1">
    <citation type="submission" date="2024-06" db="EMBL/GenBank/DDBJ databases">
        <authorList>
            <person name="Fan A."/>
            <person name="Zhang F.Y."/>
            <person name="Zhang L."/>
        </authorList>
    </citation>
    <scope>NUCLEOTIDE SEQUENCE</scope>
    <source>
        <strain evidence="2">Y61</strain>
    </source>
</reference>
<protein>
    <submittedName>
        <fullName evidence="2">YpzG family protein</fullName>
    </submittedName>
</protein>
<dbReference type="EMBL" id="CP159510">
    <property type="protein sequence ID" value="XCJ17630.1"/>
    <property type="molecule type" value="Genomic_DNA"/>
</dbReference>
<dbReference type="RefSeq" id="WP_165364225.1">
    <property type="nucleotide sequence ID" value="NZ_CP159510.1"/>
</dbReference>
<feature type="region of interest" description="Disordered" evidence="1">
    <location>
        <begin position="1"/>
        <end position="49"/>
    </location>
</feature>
<dbReference type="AlphaFoldDB" id="A0AAU8II58"/>
<sequence>MKKEPVINGNTNDLFQKSHATHSSVQVNGETEMTQAGKILKVSARRRQK</sequence>
<gene>
    <name evidence="2" type="ORF">ABNN70_03800</name>
</gene>
<dbReference type="InterPro" id="IPR025413">
    <property type="entry name" value="YpzG-like"/>
</dbReference>
<dbReference type="Pfam" id="PF14139">
    <property type="entry name" value="YpzG"/>
    <property type="match status" value="1"/>
</dbReference>
<organism evidence="2">
    <name type="scientific">Sporolactobacillus sp. Y61</name>
    <dbReference type="NCBI Taxonomy" id="3160863"/>
    <lineage>
        <taxon>Bacteria</taxon>
        <taxon>Bacillati</taxon>
        <taxon>Bacillota</taxon>
        <taxon>Bacilli</taxon>
        <taxon>Bacillales</taxon>
        <taxon>Sporolactobacillaceae</taxon>
        <taxon>Sporolactobacillus</taxon>
    </lineage>
</organism>